<feature type="compositionally biased region" description="Basic and acidic residues" evidence="1">
    <location>
        <begin position="340"/>
        <end position="355"/>
    </location>
</feature>
<sequence>MAFKADCERYFGSSCLYDLLGISKGAECSNGQLKAAYYKAALRYHPDRCGSDDKQVATAKFQLISRAFSILSDNEKRDLYDRTGSLDDDELYEDPNWFSAWGRMFNVVTVDSIEAFMKRYQGSDEEIADVKKAYVTSKGDMDEIMQSVMFAECDQEARIRAIIDKLIEDKEVKPYKIYVNEPPSKAKKRLAKWKRERKMYENSLESTGSAGSLVEIIKGRQASRLGFVEKLEEKYAKKNKAGPSKDSNRQKSEKSSQLPEAAMEKQSAVKRKRIRGTANSERELDGEAPEKISKKGQAKEKSVDKEKVGKRNDGTSKAAKEGNIPEQSIPKKKVSRQRGKANDRVEHRGDTEPSVKKGKGIKGKGKAIEVAEDGNDRTKDKTDIKQKSSASESVEDGRDDEQKNLPTFSRVRKHTLRMKKTQSNGEINTEKSSHEDAELPKLASSEAPNQSSVAGRGRKKAVKTEEQSKGKKTARKLASVVSAKDGKVVGVVRKVAKGGKRDLKRSNGVKKGDSDNEFPECSDTAPPARKQTLVTGGGKRKGRKAGE</sequence>
<dbReference type="SMART" id="SM00271">
    <property type="entry name" value="DnaJ"/>
    <property type="match status" value="1"/>
</dbReference>
<feature type="compositionally biased region" description="Basic and acidic residues" evidence="1">
    <location>
        <begin position="428"/>
        <end position="439"/>
    </location>
</feature>
<dbReference type="InterPro" id="IPR056453">
    <property type="entry name" value="HTH_DNAJC9"/>
</dbReference>
<dbReference type="InterPro" id="IPR001623">
    <property type="entry name" value="DnaJ_domain"/>
</dbReference>
<dbReference type="GO" id="GO:0005737">
    <property type="term" value="C:cytoplasm"/>
    <property type="evidence" value="ECO:0007669"/>
    <property type="project" value="TreeGrafter"/>
</dbReference>
<dbReference type="GO" id="GO:0005634">
    <property type="term" value="C:nucleus"/>
    <property type="evidence" value="ECO:0007669"/>
    <property type="project" value="TreeGrafter"/>
</dbReference>
<dbReference type="AlphaFoldDB" id="A0A085LTE3"/>
<dbReference type="PANTHER" id="PTHR44144">
    <property type="entry name" value="DNAJ HOMOLOG SUBFAMILY C MEMBER 9"/>
    <property type="match status" value="1"/>
</dbReference>
<dbReference type="SUPFAM" id="SSF46565">
    <property type="entry name" value="Chaperone J-domain"/>
    <property type="match status" value="1"/>
</dbReference>
<evidence type="ECO:0000313" key="5">
    <source>
        <dbReference type="Proteomes" id="UP000030764"/>
    </source>
</evidence>
<protein>
    <recommendedName>
        <fullName evidence="2">J domain-containing protein</fullName>
    </recommendedName>
</protein>
<dbReference type="PANTHER" id="PTHR44144:SF1">
    <property type="entry name" value="DNAJ HOMOLOG SUBFAMILY C MEMBER 9"/>
    <property type="match status" value="1"/>
</dbReference>
<dbReference type="Gene3D" id="1.10.287.110">
    <property type="entry name" value="DnaJ domain"/>
    <property type="match status" value="1"/>
</dbReference>
<feature type="compositionally biased region" description="Basic and acidic residues" evidence="1">
    <location>
        <begin position="366"/>
        <end position="386"/>
    </location>
</feature>
<dbReference type="Pfam" id="PF23302">
    <property type="entry name" value="HTH_DNAJC9"/>
    <property type="match status" value="1"/>
</dbReference>
<feature type="region of interest" description="Disordered" evidence="1">
    <location>
        <begin position="236"/>
        <end position="547"/>
    </location>
</feature>
<evidence type="ECO:0000256" key="1">
    <source>
        <dbReference type="SAM" id="MobiDB-lite"/>
    </source>
</evidence>
<dbReference type="InterPro" id="IPR018253">
    <property type="entry name" value="DnaJ_domain_CS"/>
</dbReference>
<accession>A0A085LTE3</accession>
<dbReference type="PROSITE" id="PS50076">
    <property type="entry name" value="DNAJ_2"/>
    <property type="match status" value="1"/>
</dbReference>
<reference evidence="3 5" key="1">
    <citation type="journal article" date="2014" name="Nat. Genet.">
        <title>Genome and transcriptome of the porcine whipworm Trichuris suis.</title>
        <authorList>
            <person name="Jex A.R."/>
            <person name="Nejsum P."/>
            <person name="Schwarz E.M."/>
            <person name="Hu L."/>
            <person name="Young N.D."/>
            <person name="Hall R.S."/>
            <person name="Korhonen P.K."/>
            <person name="Liao S."/>
            <person name="Thamsborg S."/>
            <person name="Xia J."/>
            <person name="Xu P."/>
            <person name="Wang S."/>
            <person name="Scheerlinck J.P."/>
            <person name="Hofmann A."/>
            <person name="Sternberg P.W."/>
            <person name="Wang J."/>
            <person name="Gasser R.B."/>
        </authorList>
    </citation>
    <scope>NUCLEOTIDE SEQUENCE [LARGE SCALE GENOMIC DNA]</scope>
    <source>
        <strain evidence="4">DCEP-RM93F</strain>
        <strain evidence="3">DCEP-RM93M</strain>
    </source>
</reference>
<dbReference type="InterPro" id="IPR036869">
    <property type="entry name" value="J_dom_sf"/>
</dbReference>
<organism evidence="3 5">
    <name type="scientific">Trichuris suis</name>
    <name type="common">pig whipworm</name>
    <dbReference type="NCBI Taxonomy" id="68888"/>
    <lineage>
        <taxon>Eukaryota</taxon>
        <taxon>Metazoa</taxon>
        <taxon>Ecdysozoa</taxon>
        <taxon>Nematoda</taxon>
        <taxon>Enoplea</taxon>
        <taxon>Dorylaimia</taxon>
        <taxon>Trichinellida</taxon>
        <taxon>Trichuridae</taxon>
        <taxon>Trichuris</taxon>
    </lineage>
</organism>
<dbReference type="InterPro" id="IPR052594">
    <property type="entry name" value="J_domain-containing_protein"/>
</dbReference>
<feature type="compositionally biased region" description="Basic residues" evidence="1">
    <location>
        <begin position="410"/>
        <end position="420"/>
    </location>
</feature>
<feature type="domain" description="J" evidence="2">
    <location>
        <begin position="15"/>
        <end position="84"/>
    </location>
</feature>
<feature type="compositionally biased region" description="Basic residues" evidence="1">
    <location>
        <begin position="330"/>
        <end position="339"/>
    </location>
</feature>
<feature type="compositionally biased region" description="Basic residues" evidence="1">
    <location>
        <begin position="356"/>
        <end position="365"/>
    </location>
</feature>
<dbReference type="CDD" id="cd06257">
    <property type="entry name" value="DnaJ"/>
    <property type="match status" value="1"/>
</dbReference>
<dbReference type="PRINTS" id="PR00625">
    <property type="entry name" value="JDOMAIN"/>
</dbReference>
<dbReference type="Pfam" id="PF00226">
    <property type="entry name" value="DnaJ"/>
    <property type="match status" value="1"/>
</dbReference>
<dbReference type="EMBL" id="KL363299">
    <property type="protein sequence ID" value="KFD48239.1"/>
    <property type="molecule type" value="Genomic_DNA"/>
</dbReference>
<proteinExistence type="predicted"/>
<evidence type="ECO:0000259" key="2">
    <source>
        <dbReference type="PROSITE" id="PS50076"/>
    </source>
</evidence>
<gene>
    <name evidence="3" type="ORF">M513_10882</name>
    <name evidence="4" type="ORF">M514_10882</name>
</gene>
<feature type="compositionally biased region" description="Basic and acidic residues" evidence="1">
    <location>
        <begin position="499"/>
        <end position="514"/>
    </location>
</feature>
<name>A0A085LTE3_9BILA</name>
<dbReference type="Proteomes" id="UP000030758">
    <property type="component" value="Unassembled WGS sequence"/>
</dbReference>
<dbReference type="EMBL" id="KL367767">
    <property type="protein sequence ID" value="KFD59690.1"/>
    <property type="molecule type" value="Genomic_DNA"/>
</dbReference>
<feature type="compositionally biased region" description="Basic and acidic residues" evidence="1">
    <location>
        <begin position="280"/>
        <end position="320"/>
    </location>
</feature>
<dbReference type="PROSITE" id="PS00636">
    <property type="entry name" value="DNAJ_1"/>
    <property type="match status" value="1"/>
</dbReference>
<dbReference type="Proteomes" id="UP000030764">
    <property type="component" value="Unassembled WGS sequence"/>
</dbReference>
<evidence type="ECO:0000313" key="4">
    <source>
        <dbReference type="EMBL" id="KFD59690.1"/>
    </source>
</evidence>
<feature type="compositionally biased region" description="Basic residues" evidence="1">
    <location>
        <begin position="538"/>
        <end position="547"/>
    </location>
</feature>
<evidence type="ECO:0000313" key="3">
    <source>
        <dbReference type="EMBL" id="KFD48239.1"/>
    </source>
</evidence>
<dbReference type="GO" id="GO:0031072">
    <property type="term" value="F:heat shock protein binding"/>
    <property type="evidence" value="ECO:0007669"/>
    <property type="project" value="TreeGrafter"/>
</dbReference>
<keyword evidence="5" id="KW-1185">Reference proteome</keyword>